<dbReference type="Pfam" id="PF08281">
    <property type="entry name" value="Sigma70_r4_2"/>
    <property type="match status" value="1"/>
</dbReference>
<protein>
    <recommendedName>
        <fullName evidence="6">RNA polymerase sigma factor</fullName>
    </recommendedName>
</protein>
<dbReference type="InterPro" id="IPR039425">
    <property type="entry name" value="RNA_pol_sigma-70-like"/>
</dbReference>
<dbReference type="EMBL" id="JAGRPV010000002">
    <property type="protein sequence ID" value="MDI4650216.1"/>
    <property type="molecule type" value="Genomic_DNA"/>
</dbReference>
<dbReference type="InterPro" id="IPR007627">
    <property type="entry name" value="RNA_pol_sigma70_r2"/>
</dbReference>
<evidence type="ECO:0000256" key="4">
    <source>
        <dbReference type="ARBA" id="ARBA00023125"/>
    </source>
</evidence>
<organism evidence="9 10">
    <name type="scientific">Cohnella hashimotonis</name>
    <dbReference type="NCBI Taxonomy" id="2826895"/>
    <lineage>
        <taxon>Bacteria</taxon>
        <taxon>Bacillati</taxon>
        <taxon>Bacillota</taxon>
        <taxon>Bacilli</taxon>
        <taxon>Bacillales</taxon>
        <taxon>Paenibacillaceae</taxon>
        <taxon>Cohnella</taxon>
    </lineage>
</organism>
<evidence type="ECO:0000259" key="8">
    <source>
        <dbReference type="Pfam" id="PF08281"/>
    </source>
</evidence>
<gene>
    <name evidence="9" type="ORF">KB449_35125</name>
</gene>
<dbReference type="NCBIfam" id="TIGR02937">
    <property type="entry name" value="sigma70-ECF"/>
    <property type="match status" value="1"/>
</dbReference>
<feature type="domain" description="RNA polymerase sigma factor 70 region 4 type 2" evidence="8">
    <location>
        <begin position="121"/>
        <end position="173"/>
    </location>
</feature>
<evidence type="ECO:0000256" key="2">
    <source>
        <dbReference type="ARBA" id="ARBA00023015"/>
    </source>
</evidence>
<name>A0ABT6TTM6_9BACL</name>
<dbReference type="CDD" id="cd06171">
    <property type="entry name" value="Sigma70_r4"/>
    <property type="match status" value="1"/>
</dbReference>
<dbReference type="Gene3D" id="1.10.1740.10">
    <property type="match status" value="1"/>
</dbReference>
<evidence type="ECO:0000256" key="3">
    <source>
        <dbReference type="ARBA" id="ARBA00023082"/>
    </source>
</evidence>
<dbReference type="InterPro" id="IPR014284">
    <property type="entry name" value="RNA_pol_sigma-70_dom"/>
</dbReference>
<dbReference type="InterPro" id="IPR013325">
    <property type="entry name" value="RNA_pol_sigma_r2"/>
</dbReference>
<dbReference type="SUPFAM" id="SSF88659">
    <property type="entry name" value="Sigma3 and sigma4 domains of RNA polymerase sigma factors"/>
    <property type="match status" value="1"/>
</dbReference>
<evidence type="ECO:0000259" key="7">
    <source>
        <dbReference type="Pfam" id="PF04542"/>
    </source>
</evidence>
<dbReference type="PROSITE" id="PS01063">
    <property type="entry name" value="SIGMA70_ECF"/>
    <property type="match status" value="1"/>
</dbReference>
<evidence type="ECO:0000256" key="6">
    <source>
        <dbReference type="RuleBase" id="RU000716"/>
    </source>
</evidence>
<dbReference type="InterPro" id="IPR000838">
    <property type="entry name" value="RNA_pol_sigma70_ECF_CS"/>
</dbReference>
<dbReference type="RefSeq" id="WP_282913078.1">
    <property type="nucleotide sequence ID" value="NZ_JAGRPV010000002.1"/>
</dbReference>
<dbReference type="InterPro" id="IPR013324">
    <property type="entry name" value="RNA_pol_sigma_r3/r4-like"/>
</dbReference>
<dbReference type="PANTHER" id="PTHR43133">
    <property type="entry name" value="RNA POLYMERASE ECF-TYPE SIGMA FACTO"/>
    <property type="match status" value="1"/>
</dbReference>
<dbReference type="InterPro" id="IPR013249">
    <property type="entry name" value="RNA_pol_sigma70_r4_t2"/>
</dbReference>
<keyword evidence="5 6" id="KW-0804">Transcription</keyword>
<accession>A0ABT6TTM6</accession>
<dbReference type="Proteomes" id="UP001161691">
    <property type="component" value="Unassembled WGS sequence"/>
</dbReference>
<keyword evidence="4 6" id="KW-0238">DNA-binding</keyword>
<feature type="domain" description="RNA polymerase sigma-70 region 2" evidence="7">
    <location>
        <begin position="27"/>
        <end position="91"/>
    </location>
</feature>
<keyword evidence="2 6" id="KW-0805">Transcription regulation</keyword>
<evidence type="ECO:0000313" key="10">
    <source>
        <dbReference type="Proteomes" id="UP001161691"/>
    </source>
</evidence>
<keyword evidence="3 6" id="KW-0731">Sigma factor</keyword>
<evidence type="ECO:0000256" key="5">
    <source>
        <dbReference type="ARBA" id="ARBA00023163"/>
    </source>
</evidence>
<evidence type="ECO:0000256" key="1">
    <source>
        <dbReference type="ARBA" id="ARBA00010641"/>
    </source>
</evidence>
<dbReference type="PANTHER" id="PTHR43133:SF46">
    <property type="entry name" value="RNA POLYMERASE SIGMA-70 FACTOR ECF SUBFAMILY"/>
    <property type="match status" value="1"/>
</dbReference>
<keyword evidence="10" id="KW-1185">Reference proteome</keyword>
<reference evidence="9" key="1">
    <citation type="submission" date="2023-04" db="EMBL/GenBank/DDBJ databases">
        <title>Comparative genomic analysis of Cohnella hashimotonis sp. nov., isolated from the International Space Station.</title>
        <authorList>
            <person name="Venkateswaran K."/>
            <person name="Simpson A."/>
        </authorList>
    </citation>
    <scope>NUCLEOTIDE SEQUENCE</scope>
    <source>
        <strain evidence="9">F6_2S_P_1</strain>
    </source>
</reference>
<dbReference type="Gene3D" id="1.10.10.10">
    <property type="entry name" value="Winged helix-like DNA-binding domain superfamily/Winged helix DNA-binding domain"/>
    <property type="match status" value="1"/>
</dbReference>
<proteinExistence type="inferred from homology"/>
<comment type="caution">
    <text evidence="9">The sequence shown here is derived from an EMBL/GenBank/DDBJ whole genome shotgun (WGS) entry which is preliminary data.</text>
</comment>
<evidence type="ECO:0000313" key="9">
    <source>
        <dbReference type="EMBL" id="MDI4650216.1"/>
    </source>
</evidence>
<dbReference type="SUPFAM" id="SSF88946">
    <property type="entry name" value="Sigma2 domain of RNA polymerase sigma factors"/>
    <property type="match status" value="1"/>
</dbReference>
<dbReference type="InterPro" id="IPR036388">
    <property type="entry name" value="WH-like_DNA-bd_sf"/>
</dbReference>
<dbReference type="Pfam" id="PF04542">
    <property type="entry name" value="Sigma70_r2"/>
    <property type="match status" value="1"/>
</dbReference>
<sequence length="191" mass="22174">MTALDHDYLKHMTEGIDRDAVLEELMLTYGRDVWNYAFFMTGKRETAEDIAQDVFVKAYQSLHTLRGESGARAWLLKITRNTALDYFKSAWFRRIRLPAVLPTRESQMSAENEWLGSYRQREIWRTVMELPRKLRESLLLQAHHGLSMAEIAELLQVSEGTVKSRIHRARAAMNKKFELGREDDEEGGGRA</sequence>
<comment type="similarity">
    <text evidence="1 6">Belongs to the sigma-70 factor family. ECF subfamily.</text>
</comment>